<reference evidence="2" key="1">
    <citation type="submission" date="2023-06" db="EMBL/GenBank/DDBJ databases">
        <title>Male Hemibagrus guttatus genome.</title>
        <authorList>
            <person name="Bian C."/>
        </authorList>
    </citation>
    <scope>NUCLEOTIDE SEQUENCE</scope>
    <source>
        <strain evidence="2">Male_cb2023</strain>
        <tissue evidence="2">Muscle</tissue>
    </source>
</reference>
<feature type="compositionally biased region" description="Gly residues" evidence="1">
    <location>
        <begin position="1"/>
        <end position="10"/>
    </location>
</feature>
<proteinExistence type="predicted"/>
<dbReference type="EMBL" id="JAUCMX010000025">
    <property type="protein sequence ID" value="KAK3510870.1"/>
    <property type="molecule type" value="Genomic_DNA"/>
</dbReference>
<organism evidence="2 3">
    <name type="scientific">Hemibagrus guttatus</name>
    <dbReference type="NCBI Taxonomy" id="175788"/>
    <lineage>
        <taxon>Eukaryota</taxon>
        <taxon>Metazoa</taxon>
        <taxon>Chordata</taxon>
        <taxon>Craniata</taxon>
        <taxon>Vertebrata</taxon>
        <taxon>Euteleostomi</taxon>
        <taxon>Actinopterygii</taxon>
        <taxon>Neopterygii</taxon>
        <taxon>Teleostei</taxon>
        <taxon>Ostariophysi</taxon>
        <taxon>Siluriformes</taxon>
        <taxon>Bagridae</taxon>
        <taxon>Hemibagrus</taxon>
    </lineage>
</organism>
<evidence type="ECO:0000256" key="1">
    <source>
        <dbReference type="SAM" id="MobiDB-lite"/>
    </source>
</evidence>
<dbReference type="Proteomes" id="UP001274896">
    <property type="component" value="Unassembled WGS sequence"/>
</dbReference>
<name>A0AAE0ULR2_9TELE</name>
<comment type="caution">
    <text evidence="2">The sequence shown here is derived from an EMBL/GenBank/DDBJ whole genome shotgun (WGS) entry which is preliminary data.</text>
</comment>
<accession>A0AAE0ULR2</accession>
<feature type="compositionally biased region" description="Basic residues" evidence="1">
    <location>
        <begin position="19"/>
        <end position="30"/>
    </location>
</feature>
<evidence type="ECO:0000313" key="3">
    <source>
        <dbReference type="Proteomes" id="UP001274896"/>
    </source>
</evidence>
<dbReference type="AlphaFoldDB" id="A0AAE0ULR2"/>
<evidence type="ECO:0000313" key="2">
    <source>
        <dbReference type="EMBL" id="KAK3510870.1"/>
    </source>
</evidence>
<gene>
    <name evidence="2" type="ORF">QTP70_022842</name>
</gene>
<protein>
    <submittedName>
        <fullName evidence="2">Uncharacterized protein</fullName>
    </submittedName>
</protein>
<sequence length="43" mass="4823">MTNPCAGGGTYCNTDAKRRTPKQNGSRRRNNRDLKRVSALCVR</sequence>
<keyword evidence="3" id="KW-1185">Reference proteome</keyword>
<feature type="region of interest" description="Disordered" evidence="1">
    <location>
        <begin position="1"/>
        <end position="43"/>
    </location>
</feature>